<evidence type="ECO:0000256" key="2">
    <source>
        <dbReference type="RuleBase" id="RU004440"/>
    </source>
</evidence>
<dbReference type="PRINTS" id="PR00137">
    <property type="entry name" value="LYSOZYME"/>
</dbReference>
<evidence type="ECO:0000259" key="4">
    <source>
        <dbReference type="PROSITE" id="PS00128"/>
    </source>
</evidence>
<comment type="similarity">
    <text evidence="2">Belongs to the glycosyl hydrolase 22 family.</text>
</comment>
<dbReference type="GeneID" id="140704710"/>
<dbReference type="PROSITE" id="PS00128">
    <property type="entry name" value="GLYCOSYL_HYDROL_F22_1"/>
    <property type="match status" value="1"/>
</dbReference>
<dbReference type="Pfam" id="PF00062">
    <property type="entry name" value="Lys"/>
    <property type="match status" value="1"/>
</dbReference>
<evidence type="ECO:0000313" key="6">
    <source>
        <dbReference type="RefSeq" id="XP_072847391.1"/>
    </source>
</evidence>
<evidence type="ECO:0000256" key="1">
    <source>
        <dbReference type="ARBA" id="ARBA00023157"/>
    </source>
</evidence>
<dbReference type="RefSeq" id="XP_072847391.1">
    <property type="nucleotide sequence ID" value="XM_072991290.1"/>
</dbReference>
<proteinExistence type="inferred from homology"/>
<dbReference type="InterPro" id="IPR001916">
    <property type="entry name" value="Glyco_hydro_22"/>
</dbReference>
<sequence>MKVLCSSLFCLLIIANEARVFEPCELFYLLRSLGLDNHQNIGVKHFVCIALYPSNLNTLYFDVVDGYPRYGIFNLKGREWCSSGKEESLNKCEINCDKFLDDDIKDDVACVKKIVSSKAGIKSWPTHNEHCNINVLSYIFTRCSFFFTNDGWYHKIMRLRLAHTMHIQVTK</sequence>
<feature type="chain" id="PRO_5046490801" evidence="3">
    <location>
        <begin position="21"/>
        <end position="171"/>
    </location>
</feature>
<feature type="signal peptide" evidence="3">
    <location>
        <begin position="1"/>
        <end position="20"/>
    </location>
</feature>
<dbReference type="PANTHER" id="PTHR11407:SF69">
    <property type="entry name" value="LYSOZYME C, MILK ISOZYME"/>
    <property type="match status" value="1"/>
</dbReference>
<dbReference type="InterPro" id="IPR019799">
    <property type="entry name" value="Glyco_hydro_22_CS"/>
</dbReference>
<dbReference type="PROSITE" id="PS51348">
    <property type="entry name" value="GLYCOSYL_HYDROL_F22_2"/>
    <property type="match status" value="1"/>
</dbReference>
<dbReference type="SUPFAM" id="SSF53955">
    <property type="entry name" value="Lysozyme-like"/>
    <property type="match status" value="1"/>
</dbReference>
<reference evidence="5" key="1">
    <citation type="submission" date="2025-05" db="UniProtKB">
        <authorList>
            <consortium name="RefSeq"/>
        </authorList>
    </citation>
    <scope>NUCLEOTIDE SEQUENCE [LARGE SCALE GENOMIC DNA]</scope>
</reference>
<dbReference type="InterPro" id="IPR023346">
    <property type="entry name" value="Lysozyme-like_dom_sf"/>
</dbReference>
<organism evidence="5 6">
    <name type="scientific">Pogona vitticeps</name>
    <name type="common">central bearded dragon</name>
    <dbReference type="NCBI Taxonomy" id="103695"/>
    <lineage>
        <taxon>Eukaryota</taxon>
        <taxon>Metazoa</taxon>
        <taxon>Chordata</taxon>
        <taxon>Craniata</taxon>
        <taxon>Vertebrata</taxon>
        <taxon>Euteleostomi</taxon>
        <taxon>Lepidosauria</taxon>
        <taxon>Squamata</taxon>
        <taxon>Bifurcata</taxon>
        <taxon>Unidentata</taxon>
        <taxon>Episquamata</taxon>
        <taxon>Toxicofera</taxon>
        <taxon>Iguania</taxon>
        <taxon>Acrodonta</taxon>
        <taxon>Agamidae</taxon>
        <taxon>Amphibolurinae</taxon>
        <taxon>Pogona</taxon>
    </lineage>
</organism>
<evidence type="ECO:0000313" key="5">
    <source>
        <dbReference type="Proteomes" id="UP001652642"/>
    </source>
</evidence>
<reference evidence="6" key="2">
    <citation type="submission" date="2025-08" db="UniProtKB">
        <authorList>
            <consortium name="RefSeq"/>
        </authorList>
    </citation>
    <scope>IDENTIFICATION</scope>
</reference>
<keyword evidence="1" id="KW-1015">Disulfide bond</keyword>
<gene>
    <name evidence="6" type="primary">LOC140704710</name>
</gene>
<protein>
    <submittedName>
        <fullName evidence="6">Lysozyme C, milk isozyme-like</fullName>
    </submittedName>
</protein>
<dbReference type="SMART" id="SM00263">
    <property type="entry name" value="LYZ1"/>
    <property type="match status" value="1"/>
</dbReference>
<dbReference type="PRINTS" id="PR00135">
    <property type="entry name" value="LYZLACT"/>
</dbReference>
<name>A0ABM5FPS2_9SAUR</name>
<dbReference type="Gene3D" id="1.10.530.10">
    <property type="match status" value="1"/>
</dbReference>
<keyword evidence="5" id="KW-1185">Reference proteome</keyword>
<dbReference type="Proteomes" id="UP001652642">
    <property type="component" value="Chromosome 2"/>
</dbReference>
<dbReference type="PANTHER" id="PTHR11407">
    <property type="entry name" value="LYSOZYME C"/>
    <property type="match status" value="1"/>
</dbReference>
<keyword evidence="3" id="KW-0732">Signal</keyword>
<feature type="domain" description="Glycosyl hydrolases family 22 (GH22)" evidence="4">
    <location>
        <begin position="92"/>
        <end position="110"/>
    </location>
</feature>
<accession>A0ABM5FPS2</accession>
<evidence type="ECO:0000256" key="3">
    <source>
        <dbReference type="SAM" id="SignalP"/>
    </source>
</evidence>
<dbReference type="InterPro" id="IPR000974">
    <property type="entry name" value="Glyco_hydro_22_lys"/>
</dbReference>